<proteinExistence type="predicted"/>
<organism evidence="2">
    <name type="scientific">Hemiselmis andersenii</name>
    <name type="common">Cryptophyte alga</name>
    <dbReference type="NCBI Taxonomy" id="464988"/>
    <lineage>
        <taxon>Eukaryota</taxon>
        <taxon>Cryptophyceae</taxon>
        <taxon>Cryptomonadales</taxon>
        <taxon>Hemiselmidaceae</taxon>
        <taxon>Hemiselmis</taxon>
    </lineage>
</organism>
<reference evidence="2" key="1">
    <citation type="submission" date="2021-01" db="EMBL/GenBank/DDBJ databases">
        <authorList>
            <person name="Corre E."/>
            <person name="Pelletier E."/>
            <person name="Niang G."/>
            <person name="Scheremetjew M."/>
            <person name="Finn R."/>
            <person name="Kale V."/>
            <person name="Holt S."/>
            <person name="Cochrane G."/>
            <person name="Meng A."/>
            <person name="Brown T."/>
            <person name="Cohen L."/>
        </authorList>
    </citation>
    <scope>NUCLEOTIDE SEQUENCE</scope>
    <source>
        <strain evidence="2">CCMP644</strain>
    </source>
</reference>
<accession>A0A6U4L3D6</accession>
<evidence type="ECO:0000256" key="1">
    <source>
        <dbReference type="SAM" id="MobiDB-lite"/>
    </source>
</evidence>
<dbReference type="EMBL" id="HBFX01057536">
    <property type="protein sequence ID" value="CAD8983606.1"/>
    <property type="molecule type" value="Transcribed_RNA"/>
</dbReference>
<evidence type="ECO:0000313" key="2">
    <source>
        <dbReference type="EMBL" id="CAD8983606.1"/>
    </source>
</evidence>
<feature type="region of interest" description="Disordered" evidence="1">
    <location>
        <begin position="58"/>
        <end position="124"/>
    </location>
</feature>
<dbReference type="AlphaFoldDB" id="A0A6U4L3D6"/>
<feature type="compositionally biased region" description="Low complexity" evidence="1">
    <location>
        <begin position="98"/>
        <end position="116"/>
    </location>
</feature>
<sequence length="320" mass="34717">MSALPVLQVEGVDVQLSTYEGAQIKVEGGRVRVSLENYTGELFFTVSGNGKKRAHIEIEDDEPAESPSTVGTVKKPAHAAGSSHSRRNADSDFVLDDSSAPPRGGAPAPAPISGAARGDDEDGVAIPEPYRRIVEGGGSVSLDNPDGDGLFAFLGGKRGPVREGLISVTCSGYDPTKKKPEDLVVGRKGGDGCELTKGGDGQIWVEFEMPADLEFALTGYTLRNGCKFIGHFPKSWAVECWVGGRWVEVGEEDTHALDSNKHAPVHFQVKQEFRHADVYSRHGDVYARRVRIRHREEGGTERHRLWLSSVELFGTLRTLP</sequence>
<gene>
    <name evidence="2" type="ORF">HAND00432_LOCUS34616</name>
</gene>
<name>A0A6U4L3D6_HEMAN</name>
<protein>
    <submittedName>
        <fullName evidence="2">Uncharacterized protein</fullName>
    </submittedName>
</protein>